<dbReference type="SMART" id="SM00421">
    <property type="entry name" value="HTH_LUXR"/>
    <property type="match status" value="1"/>
</dbReference>
<dbReference type="Gene3D" id="3.40.50.2300">
    <property type="match status" value="1"/>
</dbReference>
<keyword evidence="2" id="KW-0238">DNA-binding</keyword>
<feature type="domain" description="Response regulatory" evidence="5">
    <location>
        <begin position="10"/>
        <end position="126"/>
    </location>
</feature>
<dbReference type="Proteomes" id="UP001210231">
    <property type="component" value="Unassembled WGS sequence"/>
</dbReference>
<dbReference type="InterPro" id="IPR001789">
    <property type="entry name" value="Sig_transdc_resp-reg_receiver"/>
</dbReference>
<sequence>MSNVVNKDIMVSIVDDHQLIINGLQKVFENSSSISLLKAYTNGNELLKDLKSQKPDVVLLDIMMPEINGIDLCMAISKQYPNIKMIALSNVDVLIQVRKMLQIGCQGYLLKNSSPQKIVTAIETVHADDRYVDDQLQKMLVDDMFKVKRLSATIELTLREKEVVALILNEHTNQEIADILCLSNRTVENIRIALLQKLKVKNTAGLVRTVLELGLMNNAISN</sequence>
<dbReference type="SMART" id="SM00448">
    <property type="entry name" value="REC"/>
    <property type="match status" value="1"/>
</dbReference>
<dbReference type="Pfam" id="PF00196">
    <property type="entry name" value="GerE"/>
    <property type="match status" value="1"/>
</dbReference>
<dbReference type="EMBL" id="JAQGEF010000013">
    <property type="protein sequence ID" value="MDA3615525.1"/>
    <property type="molecule type" value="Genomic_DNA"/>
</dbReference>
<accession>A0ABT4UL81</accession>
<evidence type="ECO:0000259" key="4">
    <source>
        <dbReference type="PROSITE" id="PS50043"/>
    </source>
</evidence>
<protein>
    <submittedName>
        <fullName evidence="6">Response regulator transcription factor</fullName>
    </submittedName>
</protein>
<organism evidence="6 7">
    <name type="scientific">Polluticaenibacter yanchengensis</name>
    <dbReference type="NCBI Taxonomy" id="3014562"/>
    <lineage>
        <taxon>Bacteria</taxon>
        <taxon>Pseudomonadati</taxon>
        <taxon>Bacteroidota</taxon>
        <taxon>Chitinophagia</taxon>
        <taxon>Chitinophagales</taxon>
        <taxon>Chitinophagaceae</taxon>
        <taxon>Polluticaenibacter</taxon>
    </lineage>
</organism>
<evidence type="ECO:0000256" key="2">
    <source>
        <dbReference type="ARBA" id="ARBA00023125"/>
    </source>
</evidence>
<dbReference type="PANTHER" id="PTHR43214:SF43">
    <property type="entry name" value="TWO-COMPONENT RESPONSE REGULATOR"/>
    <property type="match status" value="1"/>
</dbReference>
<dbReference type="Pfam" id="PF00072">
    <property type="entry name" value="Response_reg"/>
    <property type="match status" value="1"/>
</dbReference>
<comment type="caution">
    <text evidence="6">The sequence shown here is derived from an EMBL/GenBank/DDBJ whole genome shotgun (WGS) entry which is preliminary data.</text>
</comment>
<dbReference type="SUPFAM" id="SSF52172">
    <property type="entry name" value="CheY-like"/>
    <property type="match status" value="1"/>
</dbReference>
<dbReference type="PROSITE" id="PS50043">
    <property type="entry name" value="HTH_LUXR_2"/>
    <property type="match status" value="1"/>
</dbReference>
<dbReference type="InterPro" id="IPR039420">
    <property type="entry name" value="WalR-like"/>
</dbReference>
<name>A0ABT4UL81_9BACT</name>
<dbReference type="PANTHER" id="PTHR43214">
    <property type="entry name" value="TWO-COMPONENT RESPONSE REGULATOR"/>
    <property type="match status" value="1"/>
</dbReference>
<dbReference type="InterPro" id="IPR011006">
    <property type="entry name" value="CheY-like_superfamily"/>
</dbReference>
<dbReference type="PROSITE" id="PS50110">
    <property type="entry name" value="RESPONSE_REGULATORY"/>
    <property type="match status" value="1"/>
</dbReference>
<dbReference type="CDD" id="cd06170">
    <property type="entry name" value="LuxR_C_like"/>
    <property type="match status" value="1"/>
</dbReference>
<evidence type="ECO:0000313" key="7">
    <source>
        <dbReference type="Proteomes" id="UP001210231"/>
    </source>
</evidence>
<gene>
    <name evidence="6" type="ORF">O3P16_11960</name>
</gene>
<proteinExistence type="predicted"/>
<reference evidence="6 7" key="1">
    <citation type="submission" date="2022-12" db="EMBL/GenBank/DDBJ databases">
        <title>Chitinophagaceae gen. sp. nov., a new member of the family Chitinophagaceae, isolated from soil in a chemical factory.</title>
        <authorList>
            <person name="Ke Z."/>
        </authorList>
    </citation>
    <scope>NUCLEOTIDE SEQUENCE [LARGE SCALE GENOMIC DNA]</scope>
    <source>
        <strain evidence="6 7">LY-5</strain>
    </source>
</reference>
<evidence type="ECO:0000313" key="6">
    <source>
        <dbReference type="EMBL" id="MDA3615525.1"/>
    </source>
</evidence>
<evidence type="ECO:0000259" key="5">
    <source>
        <dbReference type="PROSITE" id="PS50110"/>
    </source>
</evidence>
<feature type="modified residue" description="4-aspartylphosphate" evidence="3">
    <location>
        <position position="61"/>
    </location>
</feature>
<evidence type="ECO:0000256" key="3">
    <source>
        <dbReference type="PROSITE-ProRule" id="PRU00169"/>
    </source>
</evidence>
<keyword evidence="1 3" id="KW-0597">Phosphoprotein</keyword>
<dbReference type="SUPFAM" id="SSF46894">
    <property type="entry name" value="C-terminal effector domain of the bipartite response regulators"/>
    <property type="match status" value="1"/>
</dbReference>
<dbReference type="InterPro" id="IPR000792">
    <property type="entry name" value="Tscrpt_reg_LuxR_C"/>
</dbReference>
<dbReference type="InterPro" id="IPR058245">
    <property type="entry name" value="NreC/VraR/RcsB-like_REC"/>
</dbReference>
<dbReference type="RefSeq" id="WP_407031852.1">
    <property type="nucleotide sequence ID" value="NZ_JAQGEF010000013.1"/>
</dbReference>
<feature type="domain" description="HTH luxR-type" evidence="4">
    <location>
        <begin position="149"/>
        <end position="214"/>
    </location>
</feature>
<keyword evidence="7" id="KW-1185">Reference proteome</keyword>
<dbReference type="InterPro" id="IPR016032">
    <property type="entry name" value="Sig_transdc_resp-reg_C-effctor"/>
</dbReference>
<evidence type="ECO:0000256" key="1">
    <source>
        <dbReference type="ARBA" id="ARBA00022553"/>
    </source>
</evidence>
<dbReference type="CDD" id="cd17535">
    <property type="entry name" value="REC_NarL-like"/>
    <property type="match status" value="1"/>
</dbReference>